<sequence precursor="true">MKHASVIATVIVLVSFSVFAAGGHDHDKDHVPRHGGMVAEVNEVDYELVATRTLLQLYLRDHGKSVAVTGGAARVTLLSGKERIETALLPAGEKFEVQGHFKIIPGMKFVAVVALPGRGEATVWFRLR</sequence>
<dbReference type="RefSeq" id="WP_034928700.1">
    <property type="nucleotide sequence ID" value="NZ_JDSS02000034.1"/>
</dbReference>
<proteinExistence type="predicted"/>
<evidence type="ECO:0008006" key="4">
    <source>
        <dbReference type="Google" id="ProtNLM"/>
    </source>
</evidence>
<evidence type="ECO:0000313" key="3">
    <source>
        <dbReference type="Proteomes" id="UP000019812"/>
    </source>
</evidence>
<protein>
    <recommendedName>
        <fullName evidence="4">Copper-binding protein</fullName>
    </recommendedName>
</protein>
<reference evidence="2 3" key="1">
    <citation type="submission" date="2014-07" db="EMBL/GenBank/DDBJ databases">
        <title>Expanding our view of genomic diversity in Candidatus Accumulibacter clades.</title>
        <authorList>
            <person name="Skennerton C.T."/>
            <person name="Barr J.J."/>
            <person name="Slater F.R."/>
            <person name="Bond P.L."/>
            <person name="Tyson G.W."/>
        </authorList>
    </citation>
    <scope>NUCLEOTIDE SEQUENCE [LARGE SCALE GENOMIC DNA]</scope>
    <source>
        <strain evidence="3">SK-01</strain>
    </source>
</reference>
<feature type="chain" id="PRO_5001785437" description="Copper-binding protein" evidence="1">
    <location>
        <begin position="21"/>
        <end position="128"/>
    </location>
</feature>
<evidence type="ECO:0000256" key="1">
    <source>
        <dbReference type="SAM" id="SignalP"/>
    </source>
</evidence>
<keyword evidence="1" id="KW-0732">Signal</keyword>
<dbReference type="EMBL" id="JDSS02000034">
    <property type="protein sequence ID" value="KFB67073.1"/>
    <property type="molecule type" value="Genomic_DNA"/>
</dbReference>
<name>A0A084XX79_9PROT</name>
<dbReference type="Proteomes" id="UP000019812">
    <property type="component" value="Unassembled WGS sequence"/>
</dbReference>
<dbReference type="AlphaFoldDB" id="A0A084XX79"/>
<organism evidence="2 3">
    <name type="scientific">Candidatus Accumulibacter vicinus</name>
    <dbReference type="NCBI Taxonomy" id="2954382"/>
    <lineage>
        <taxon>Bacteria</taxon>
        <taxon>Pseudomonadati</taxon>
        <taxon>Pseudomonadota</taxon>
        <taxon>Betaproteobacteria</taxon>
        <taxon>Candidatus Accumulibacter</taxon>
    </lineage>
</organism>
<dbReference type="STRING" id="1457154.CAPSK01_003590"/>
<accession>A0A084XX79</accession>
<feature type="signal peptide" evidence="1">
    <location>
        <begin position="1"/>
        <end position="20"/>
    </location>
</feature>
<evidence type="ECO:0000313" key="2">
    <source>
        <dbReference type="EMBL" id="KFB67073.1"/>
    </source>
</evidence>
<gene>
    <name evidence="2" type="ORF">CAPSK01_003590</name>
</gene>
<comment type="caution">
    <text evidence="2">The sequence shown here is derived from an EMBL/GenBank/DDBJ whole genome shotgun (WGS) entry which is preliminary data.</text>
</comment>